<dbReference type="GO" id="GO:0000160">
    <property type="term" value="P:phosphorelay signal transduction system"/>
    <property type="evidence" value="ECO:0007669"/>
    <property type="project" value="UniProtKB-KW"/>
</dbReference>
<evidence type="ECO:0000259" key="9">
    <source>
        <dbReference type="PROSITE" id="PS50110"/>
    </source>
</evidence>
<dbReference type="PANTHER" id="PTHR32071">
    <property type="entry name" value="TRANSCRIPTIONAL REGULATORY PROTEIN"/>
    <property type="match status" value="1"/>
</dbReference>
<dbReference type="PANTHER" id="PTHR32071:SF57">
    <property type="entry name" value="C4-DICARBOXYLATE TRANSPORT TRANSCRIPTIONAL REGULATORY PROTEIN DCTD"/>
    <property type="match status" value="1"/>
</dbReference>
<dbReference type="SMART" id="SM00448">
    <property type="entry name" value="REC"/>
    <property type="match status" value="1"/>
</dbReference>
<dbReference type="PROSITE" id="PS50110">
    <property type="entry name" value="RESPONSE_REGULATORY"/>
    <property type="match status" value="1"/>
</dbReference>
<dbReference type="Gene3D" id="3.40.50.300">
    <property type="entry name" value="P-loop containing nucleotide triphosphate hydrolases"/>
    <property type="match status" value="1"/>
</dbReference>
<dbReference type="GO" id="GO:0043565">
    <property type="term" value="F:sequence-specific DNA binding"/>
    <property type="evidence" value="ECO:0007669"/>
    <property type="project" value="InterPro"/>
</dbReference>
<dbReference type="Proteomes" id="UP000536441">
    <property type="component" value="Unassembled WGS sequence"/>
</dbReference>
<feature type="domain" description="Sigma-54 factor interaction" evidence="8">
    <location>
        <begin position="179"/>
        <end position="366"/>
    </location>
</feature>
<dbReference type="SUPFAM" id="SSF52540">
    <property type="entry name" value="P-loop containing nucleoside triphosphate hydrolases"/>
    <property type="match status" value="1"/>
</dbReference>
<keyword evidence="1" id="KW-0547">Nucleotide-binding</keyword>
<dbReference type="PRINTS" id="PR01590">
    <property type="entry name" value="HTHFIS"/>
</dbReference>
<dbReference type="InterPro" id="IPR002197">
    <property type="entry name" value="HTH_Fis"/>
</dbReference>
<dbReference type="Pfam" id="PF25601">
    <property type="entry name" value="AAA_lid_14"/>
    <property type="match status" value="1"/>
</dbReference>
<dbReference type="Gene3D" id="1.10.10.60">
    <property type="entry name" value="Homeodomain-like"/>
    <property type="match status" value="1"/>
</dbReference>
<name>A0A7Y6B3D6_9SPHN</name>
<dbReference type="Gene3D" id="3.40.50.2300">
    <property type="match status" value="1"/>
</dbReference>
<dbReference type="SUPFAM" id="SSF46689">
    <property type="entry name" value="Homeodomain-like"/>
    <property type="match status" value="1"/>
</dbReference>
<keyword evidence="2" id="KW-0067">ATP-binding</keyword>
<dbReference type="EMBL" id="JABMCH010000046">
    <property type="protein sequence ID" value="NUU45752.1"/>
    <property type="molecule type" value="Genomic_DNA"/>
</dbReference>
<dbReference type="InterPro" id="IPR001789">
    <property type="entry name" value="Sig_transdc_resp-reg_receiver"/>
</dbReference>
<protein>
    <submittedName>
        <fullName evidence="10">Sigma-54-dependent Fis family transcriptional regulator</fullName>
    </submittedName>
</protein>
<keyword evidence="6" id="KW-0597">Phosphoprotein</keyword>
<evidence type="ECO:0000313" key="11">
    <source>
        <dbReference type="Proteomes" id="UP000536441"/>
    </source>
</evidence>
<dbReference type="RefSeq" id="WP_175310539.1">
    <property type="nucleotide sequence ID" value="NZ_CBCRYR010000013.1"/>
</dbReference>
<accession>A0A7Y6B3D6</accession>
<evidence type="ECO:0000313" key="10">
    <source>
        <dbReference type="EMBL" id="NUU45752.1"/>
    </source>
</evidence>
<dbReference type="AlphaFoldDB" id="A0A7Y6B3D6"/>
<dbReference type="InterPro" id="IPR009057">
    <property type="entry name" value="Homeodomain-like_sf"/>
</dbReference>
<dbReference type="InterPro" id="IPR011006">
    <property type="entry name" value="CheY-like_superfamily"/>
</dbReference>
<sequence length="439" mass="46653">MKTPFSSEPAESYRSRSDAPSGNGRSGDASSPEPPPLAILLIDDNPRIAESLAIAIDLAGHRLDVALGPEDGFSRLAAQAYDAILLDLNYAAGRTDGVEGLAMLDRVLADDPGACIIVITAHSGIRLAVTAMQAGARDFVMKPWRNAELIAKIELAARRRAAPHGHAAAPDTTAEPARLLGDSPAIAQVRDLIRRIGPTMAGVVVTGPSGAGRSLIAAALHATSNAAARPMSRIDVRDPLAWDRLGSAERGTSWLLRHPDRLDEIAQARLLDRLRPEDRYIAIADEPRAITPALARRIAAVEIMAPALAERQEDVPLLARHFSRIAAERHGLAPPRFTPAAEALLATAHWPDEARGLAAAIERALLLGENGVIEAALLAPPVSAIVAPASTRASFDLDESERAMIEAALIEHHHNVTQAAQALGLSRGALYRRMARHGL</sequence>
<dbReference type="Pfam" id="PF02954">
    <property type="entry name" value="HTH_8"/>
    <property type="match status" value="1"/>
</dbReference>
<organism evidence="10 11">
    <name type="scientific">Sphingomonas zeae</name>
    <dbReference type="NCBI Taxonomy" id="1646122"/>
    <lineage>
        <taxon>Bacteria</taxon>
        <taxon>Pseudomonadati</taxon>
        <taxon>Pseudomonadota</taxon>
        <taxon>Alphaproteobacteria</taxon>
        <taxon>Sphingomonadales</taxon>
        <taxon>Sphingomonadaceae</taxon>
        <taxon>Sphingomonas</taxon>
    </lineage>
</organism>
<dbReference type="PROSITE" id="PS50045">
    <property type="entry name" value="SIGMA54_INTERACT_4"/>
    <property type="match status" value="1"/>
</dbReference>
<dbReference type="SUPFAM" id="SSF52172">
    <property type="entry name" value="CheY-like"/>
    <property type="match status" value="1"/>
</dbReference>
<keyword evidence="5" id="KW-0804">Transcription</keyword>
<keyword evidence="4" id="KW-0805">Transcription regulation</keyword>
<evidence type="ECO:0000256" key="3">
    <source>
        <dbReference type="ARBA" id="ARBA00023012"/>
    </source>
</evidence>
<evidence type="ECO:0000256" key="6">
    <source>
        <dbReference type="PROSITE-ProRule" id="PRU00169"/>
    </source>
</evidence>
<dbReference type="Pfam" id="PF00158">
    <property type="entry name" value="Sigma54_activat"/>
    <property type="match status" value="1"/>
</dbReference>
<keyword evidence="3" id="KW-0902">Two-component regulatory system</keyword>
<evidence type="ECO:0000256" key="4">
    <source>
        <dbReference type="ARBA" id="ARBA00023015"/>
    </source>
</evidence>
<comment type="caution">
    <text evidence="10">The sequence shown here is derived from an EMBL/GenBank/DDBJ whole genome shotgun (WGS) entry which is preliminary data.</text>
</comment>
<dbReference type="InterPro" id="IPR002078">
    <property type="entry name" value="Sigma_54_int"/>
</dbReference>
<dbReference type="InterPro" id="IPR058031">
    <property type="entry name" value="AAA_lid_NorR"/>
</dbReference>
<dbReference type="Pfam" id="PF00072">
    <property type="entry name" value="Response_reg"/>
    <property type="match status" value="1"/>
</dbReference>
<dbReference type="GO" id="GO:0005524">
    <property type="term" value="F:ATP binding"/>
    <property type="evidence" value="ECO:0007669"/>
    <property type="project" value="UniProtKB-KW"/>
</dbReference>
<proteinExistence type="predicted"/>
<keyword evidence="11" id="KW-1185">Reference proteome</keyword>
<feature type="domain" description="Response regulatory" evidence="9">
    <location>
        <begin position="38"/>
        <end position="157"/>
    </location>
</feature>
<evidence type="ECO:0000256" key="1">
    <source>
        <dbReference type="ARBA" id="ARBA00022741"/>
    </source>
</evidence>
<dbReference type="Gene3D" id="1.10.8.60">
    <property type="match status" value="1"/>
</dbReference>
<gene>
    <name evidence="10" type="ORF">HP438_02005</name>
</gene>
<evidence type="ECO:0000256" key="5">
    <source>
        <dbReference type="ARBA" id="ARBA00023163"/>
    </source>
</evidence>
<feature type="region of interest" description="Disordered" evidence="7">
    <location>
        <begin position="1"/>
        <end position="36"/>
    </location>
</feature>
<evidence type="ECO:0000256" key="2">
    <source>
        <dbReference type="ARBA" id="ARBA00022840"/>
    </source>
</evidence>
<evidence type="ECO:0000256" key="7">
    <source>
        <dbReference type="SAM" id="MobiDB-lite"/>
    </source>
</evidence>
<dbReference type="InterPro" id="IPR027417">
    <property type="entry name" value="P-loop_NTPase"/>
</dbReference>
<feature type="modified residue" description="4-aspartylphosphate" evidence="6">
    <location>
        <position position="87"/>
    </location>
</feature>
<dbReference type="GO" id="GO:0006355">
    <property type="term" value="P:regulation of DNA-templated transcription"/>
    <property type="evidence" value="ECO:0007669"/>
    <property type="project" value="InterPro"/>
</dbReference>
<evidence type="ECO:0000259" key="8">
    <source>
        <dbReference type="PROSITE" id="PS50045"/>
    </source>
</evidence>
<reference evidence="10 11" key="1">
    <citation type="submission" date="2020-05" db="EMBL/GenBank/DDBJ databases">
        <title>Genome Sequencing of Type Strains.</title>
        <authorList>
            <person name="Lemaire J.F."/>
            <person name="Inderbitzin P."/>
            <person name="Gregorio O.A."/>
            <person name="Collins S.B."/>
            <person name="Wespe N."/>
            <person name="Knight-Connoni V."/>
        </authorList>
    </citation>
    <scope>NUCLEOTIDE SEQUENCE [LARGE SCALE GENOMIC DNA]</scope>
    <source>
        <strain evidence="10 11">DSM 100049</strain>
    </source>
</reference>